<name>A0A0N8GP57_9CHLR</name>
<dbReference type="STRING" id="70996.SE18_25615"/>
<evidence type="ECO:0000256" key="1">
    <source>
        <dbReference type="SAM" id="Phobius"/>
    </source>
</evidence>
<dbReference type="EMBL" id="LGKP01000042">
    <property type="protein sequence ID" value="KPL79970.1"/>
    <property type="molecule type" value="Genomic_DNA"/>
</dbReference>
<evidence type="ECO:0008006" key="4">
    <source>
        <dbReference type="Google" id="ProtNLM"/>
    </source>
</evidence>
<dbReference type="OrthoDB" id="155379at2"/>
<gene>
    <name evidence="2" type="ORF">SE18_25615</name>
</gene>
<dbReference type="RefSeq" id="WP_054537317.1">
    <property type="nucleotide sequence ID" value="NZ_LGKP01000042.1"/>
</dbReference>
<protein>
    <recommendedName>
        <fullName evidence="4">SAF domain-containing protein</fullName>
    </recommendedName>
</protein>
<reference evidence="2 3" key="1">
    <citation type="submission" date="2015-07" db="EMBL/GenBank/DDBJ databases">
        <title>Whole genome sequence of Herpetosiphon geysericola DSM 7119.</title>
        <authorList>
            <person name="Hemp J."/>
            <person name="Ward L.M."/>
            <person name="Pace L.A."/>
            <person name="Fischer W.W."/>
        </authorList>
    </citation>
    <scope>NUCLEOTIDE SEQUENCE [LARGE SCALE GENOMIC DNA]</scope>
    <source>
        <strain evidence="2 3">DSM 7119</strain>
    </source>
</reference>
<dbReference type="CDD" id="cd11614">
    <property type="entry name" value="SAF_CpaB_FlgA_like"/>
    <property type="match status" value="1"/>
</dbReference>
<feature type="transmembrane region" description="Helical" evidence="1">
    <location>
        <begin position="12"/>
        <end position="31"/>
    </location>
</feature>
<keyword evidence="1" id="KW-0812">Transmembrane</keyword>
<keyword evidence="1" id="KW-0472">Membrane</keyword>
<accession>A0A0N8GP57</accession>
<proteinExistence type="predicted"/>
<dbReference type="AlphaFoldDB" id="A0A0N8GP57"/>
<keyword evidence="3" id="KW-1185">Reference proteome</keyword>
<evidence type="ECO:0000313" key="3">
    <source>
        <dbReference type="Proteomes" id="UP000050277"/>
    </source>
</evidence>
<dbReference type="Proteomes" id="UP000050277">
    <property type="component" value="Unassembled WGS sequence"/>
</dbReference>
<evidence type="ECO:0000313" key="2">
    <source>
        <dbReference type="EMBL" id="KPL79970.1"/>
    </source>
</evidence>
<organism evidence="2 3">
    <name type="scientific">Herpetosiphon geysericola</name>
    <dbReference type="NCBI Taxonomy" id="70996"/>
    <lineage>
        <taxon>Bacteria</taxon>
        <taxon>Bacillati</taxon>
        <taxon>Chloroflexota</taxon>
        <taxon>Chloroflexia</taxon>
        <taxon>Herpetosiphonales</taxon>
        <taxon>Herpetosiphonaceae</taxon>
        <taxon>Herpetosiphon</taxon>
    </lineage>
</organism>
<sequence length="302" mass="32028">MSFTPQKAIRRSPLPILLTILGILAVAFGIYTNVMNQRTELVAIWSRDVPAGVQITLEDLGTIAVPINRVPQLDGVSNPEILVGTWSTRNVGKDELATMAQVSMVPPTRPMYPNGKALPQGMVPLPFSTTTVGPLTDRDYLNIGFTDPTGDQDRCREVGGTPTNGDVTEVLTEGSIPEGASVLPASASNVSANGEPIPYTCMLMTKLEVLYVDGTKGAAFLAGTLYQSQALWTVSAIPGVSLFGQRYSGDSEMAPVIGRMEPQDLNAFGLSGAYSETNKLLPGVRTTLPGAPDTLDTTGKTK</sequence>
<keyword evidence="1" id="KW-1133">Transmembrane helix</keyword>
<comment type="caution">
    <text evidence="2">The sequence shown here is derived from an EMBL/GenBank/DDBJ whole genome shotgun (WGS) entry which is preliminary data.</text>
</comment>